<dbReference type="Proteomes" id="UP001367508">
    <property type="component" value="Unassembled WGS sequence"/>
</dbReference>
<comment type="caution">
    <text evidence="1">The sequence shown here is derived from an EMBL/GenBank/DDBJ whole genome shotgun (WGS) entry which is preliminary data.</text>
</comment>
<accession>A0AAN9R665</accession>
<proteinExistence type="predicted"/>
<keyword evidence="2" id="KW-1185">Reference proteome</keyword>
<gene>
    <name evidence="1" type="ORF">VNO77_02500</name>
</gene>
<dbReference type="EMBL" id="JAYMYQ010000001">
    <property type="protein sequence ID" value="KAK7360501.1"/>
    <property type="molecule type" value="Genomic_DNA"/>
</dbReference>
<organism evidence="1 2">
    <name type="scientific">Canavalia gladiata</name>
    <name type="common">Sword bean</name>
    <name type="synonym">Dolichos gladiatus</name>
    <dbReference type="NCBI Taxonomy" id="3824"/>
    <lineage>
        <taxon>Eukaryota</taxon>
        <taxon>Viridiplantae</taxon>
        <taxon>Streptophyta</taxon>
        <taxon>Embryophyta</taxon>
        <taxon>Tracheophyta</taxon>
        <taxon>Spermatophyta</taxon>
        <taxon>Magnoliopsida</taxon>
        <taxon>eudicotyledons</taxon>
        <taxon>Gunneridae</taxon>
        <taxon>Pentapetalae</taxon>
        <taxon>rosids</taxon>
        <taxon>fabids</taxon>
        <taxon>Fabales</taxon>
        <taxon>Fabaceae</taxon>
        <taxon>Papilionoideae</taxon>
        <taxon>50 kb inversion clade</taxon>
        <taxon>NPAAA clade</taxon>
        <taxon>indigoferoid/millettioid clade</taxon>
        <taxon>Phaseoleae</taxon>
        <taxon>Canavalia</taxon>
    </lineage>
</organism>
<name>A0AAN9R665_CANGL</name>
<reference evidence="1 2" key="1">
    <citation type="submission" date="2024-01" db="EMBL/GenBank/DDBJ databases">
        <title>The genomes of 5 underutilized Papilionoideae crops provide insights into root nodulation and disease resistanc.</title>
        <authorList>
            <person name="Jiang F."/>
        </authorList>
    </citation>
    <scope>NUCLEOTIDE SEQUENCE [LARGE SCALE GENOMIC DNA]</scope>
    <source>
        <strain evidence="1">LVBAO_FW01</strain>
        <tissue evidence="1">Leaves</tissue>
    </source>
</reference>
<evidence type="ECO:0000313" key="2">
    <source>
        <dbReference type="Proteomes" id="UP001367508"/>
    </source>
</evidence>
<protein>
    <submittedName>
        <fullName evidence="1">Uncharacterized protein</fullName>
    </submittedName>
</protein>
<evidence type="ECO:0000313" key="1">
    <source>
        <dbReference type="EMBL" id="KAK7360501.1"/>
    </source>
</evidence>
<sequence>MGGDVGSRSYRGGDPISECQSGAIMASLHFHYSLIRGGLKTAPQLLRPSGRFYILGISFRGPRDILGYPYCSILAGERAVSGSPFPGTRAVQLGAPVAASRTRMRARASSRVPFNELSLTVNDATYLPAATEYLNERAPKAFHARCMGPLPLYLLTPLIKGASDSVRL</sequence>
<dbReference type="AlphaFoldDB" id="A0AAN9R665"/>